<feature type="transmembrane region" description="Helical" evidence="16">
    <location>
        <begin position="176"/>
        <end position="192"/>
    </location>
</feature>
<keyword evidence="17" id="KW-0132">Cell division</keyword>
<dbReference type="HOGENOM" id="CLU_029243_1_2_7"/>
<evidence type="ECO:0000256" key="7">
    <source>
        <dbReference type="ARBA" id="ARBA00022989"/>
    </source>
</evidence>
<keyword evidence="8 16" id="KW-0472">Membrane</keyword>
<feature type="transmembrane region" description="Helical" evidence="16">
    <location>
        <begin position="115"/>
        <end position="133"/>
    </location>
</feature>
<evidence type="ECO:0000256" key="10">
    <source>
        <dbReference type="ARBA" id="ARBA00033270"/>
    </source>
</evidence>
<dbReference type="STRING" id="1244531.CIG2463D_0829"/>
<feature type="transmembrane region" description="Helical" evidence="16">
    <location>
        <begin position="300"/>
        <end position="320"/>
    </location>
</feature>
<evidence type="ECO:0000256" key="14">
    <source>
        <dbReference type="ARBA" id="ARBA00044770"/>
    </source>
</evidence>
<comment type="subcellular location">
    <subcellularLocation>
        <location evidence="1">Membrane</location>
        <topology evidence="1">Multi-pass membrane protein</topology>
    </subcellularLocation>
</comment>
<evidence type="ECO:0000256" key="12">
    <source>
        <dbReference type="ARBA" id="ARBA00041185"/>
    </source>
</evidence>
<evidence type="ECO:0000256" key="6">
    <source>
        <dbReference type="ARBA" id="ARBA00022984"/>
    </source>
</evidence>
<dbReference type="PANTHER" id="PTHR30474">
    <property type="entry name" value="CELL CYCLE PROTEIN"/>
    <property type="match status" value="1"/>
</dbReference>
<evidence type="ECO:0000313" key="17">
    <source>
        <dbReference type="EMBL" id="AII14669.1"/>
    </source>
</evidence>
<keyword evidence="2" id="KW-0328">Glycosyltransferase</keyword>
<evidence type="ECO:0000256" key="2">
    <source>
        <dbReference type="ARBA" id="ARBA00022676"/>
    </source>
</evidence>
<comment type="similarity">
    <text evidence="11">Belongs to the SEDS family. FtsW subfamily.</text>
</comment>
<dbReference type="RefSeq" id="WP_038454039.1">
    <property type="nucleotide sequence ID" value="NZ_CP009043.1"/>
</dbReference>
<dbReference type="GO" id="GO:0008360">
    <property type="term" value="P:regulation of cell shape"/>
    <property type="evidence" value="ECO:0007669"/>
    <property type="project" value="UniProtKB-KW"/>
</dbReference>
<dbReference type="GO" id="GO:0032153">
    <property type="term" value="C:cell division site"/>
    <property type="evidence" value="ECO:0007669"/>
    <property type="project" value="TreeGrafter"/>
</dbReference>
<dbReference type="GO" id="GO:0051301">
    <property type="term" value="P:cell division"/>
    <property type="evidence" value="ECO:0007669"/>
    <property type="project" value="UniProtKB-KW"/>
</dbReference>
<dbReference type="Pfam" id="PF01098">
    <property type="entry name" value="FTSW_RODA_SPOVE"/>
    <property type="match status" value="1"/>
</dbReference>
<evidence type="ECO:0000256" key="3">
    <source>
        <dbReference type="ARBA" id="ARBA00022679"/>
    </source>
</evidence>
<dbReference type="AlphaFoldDB" id="A0A076FFQ1"/>
<dbReference type="KEGG" id="caj:CIG1485E_0830"/>
<proteinExistence type="inferred from homology"/>
<keyword evidence="17" id="KW-0131">Cell cycle</keyword>
<evidence type="ECO:0000256" key="9">
    <source>
        <dbReference type="ARBA" id="ARBA00032370"/>
    </source>
</evidence>
<feature type="transmembrane region" description="Helical" evidence="16">
    <location>
        <begin position="197"/>
        <end position="215"/>
    </location>
</feature>
<accession>A0A076FFQ1</accession>
<evidence type="ECO:0000256" key="16">
    <source>
        <dbReference type="SAM" id="Phobius"/>
    </source>
</evidence>
<keyword evidence="5" id="KW-0133">Cell shape</keyword>
<gene>
    <name evidence="17" type="primary">ftsW</name>
    <name evidence="17" type="ORF">CIG1485E_0830</name>
</gene>
<keyword evidence="7 16" id="KW-1133">Transmembrane helix</keyword>
<dbReference type="GO" id="GO:0008955">
    <property type="term" value="F:peptidoglycan glycosyltransferase activity"/>
    <property type="evidence" value="ECO:0007669"/>
    <property type="project" value="UniProtKB-EC"/>
</dbReference>
<feature type="transmembrane region" description="Helical" evidence="16">
    <location>
        <begin position="153"/>
        <end position="170"/>
    </location>
</feature>
<comment type="catalytic activity">
    <reaction evidence="15">
        <text>[GlcNAc-(1-&gt;4)-Mur2Ac(oyl-L-Ala-gamma-D-Glu-L-Lys-D-Ala-D-Ala)](n)-di-trans,octa-cis-undecaprenyl diphosphate + beta-D-GlcNAc-(1-&gt;4)-Mur2Ac(oyl-L-Ala-gamma-D-Glu-L-Lys-D-Ala-D-Ala)-di-trans,octa-cis-undecaprenyl diphosphate = [GlcNAc-(1-&gt;4)-Mur2Ac(oyl-L-Ala-gamma-D-Glu-L-Lys-D-Ala-D-Ala)](n+1)-di-trans,octa-cis-undecaprenyl diphosphate + di-trans,octa-cis-undecaprenyl diphosphate + H(+)</text>
        <dbReference type="Rhea" id="RHEA:23708"/>
        <dbReference type="Rhea" id="RHEA-COMP:9602"/>
        <dbReference type="Rhea" id="RHEA-COMP:9603"/>
        <dbReference type="ChEBI" id="CHEBI:15378"/>
        <dbReference type="ChEBI" id="CHEBI:58405"/>
        <dbReference type="ChEBI" id="CHEBI:60033"/>
        <dbReference type="ChEBI" id="CHEBI:78435"/>
        <dbReference type="EC" id="2.4.99.28"/>
    </reaction>
</comment>
<keyword evidence="6" id="KW-0573">Peptidoglycan synthesis</keyword>
<name>A0A076FFQ1_9BACT</name>
<evidence type="ECO:0000256" key="5">
    <source>
        <dbReference type="ARBA" id="ARBA00022960"/>
    </source>
</evidence>
<dbReference type="OrthoDB" id="9768187at2"/>
<dbReference type="eggNOG" id="COG0772">
    <property type="taxonomic scope" value="Bacteria"/>
</dbReference>
<dbReference type="PANTHER" id="PTHR30474:SF2">
    <property type="entry name" value="PEPTIDOGLYCAN GLYCOSYLTRANSFERASE FTSW-RELATED"/>
    <property type="match status" value="1"/>
</dbReference>
<keyword evidence="4 16" id="KW-0812">Transmembrane</keyword>
<dbReference type="GO" id="GO:0005886">
    <property type="term" value="C:plasma membrane"/>
    <property type="evidence" value="ECO:0007669"/>
    <property type="project" value="TreeGrafter"/>
</dbReference>
<evidence type="ECO:0000256" key="4">
    <source>
        <dbReference type="ARBA" id="ARBA00022692"/>
    </source>
</evidence>
<dbReference type="EMBL" id="CP009043">
    <property type="protein sequence ID" value="AII14669.1"/>
    <property type="molecule type" value="Genomic_DNA"/>
</dbReference>
<feature type="transmembrane region" description="Helical" evidence="16">
    <location>
        <begin position="366"/>
        <end position="387"/>
    </location>
</feature>
<dbReference type="GO" id="GO:0009252">
    <property type="term" value="P:peptidoglycan biosynthetic process"/>
    <property type="evidence" value="ECO:0007669"/>
    <property type="project" value="UniProtKB-KW"/>
</dbReference>
<evidence type="ECO:0000256" key="1">
    <source>
        <dbReference type="ARBA" id="ARBA00004141"/>
    </source>
</evidence>
<dbReference type="EC" id="2.4.99.28" evidence="14"/>
<feature type="transmembrane region" description="Helical" evidence="16">
    <location>
        <begin position="40"/>
        <end position="59"/>
    </location>
</feature>
<dbReference type="Proteomes" id="UP000028486">
    <property type="component" value="Chromosome"/>
</dbReference>
<sequence length="394" mass="43753">MFCDTKLFYTCAALIAIGIIFSLSLPAFTVLYFDYQSYHFFIRQFIIGMAGVLIIWAISRLDPNRQILGSLTTFEVLGFGLFFSSFILMIVMQFLPASIVPVTGGAKRWIRLGGISLSPVEFFKIGFVFFLAWSFSRKIDSNKKRLKDEFKILFPYFILFGMAVFLIAILQKDLGQVVVLTLVLMILATFAGTSKKFFGIIGVAGMVLVVLAIISQPHRIRRFQSWWVTNQDFFLSILPANMAEFMRVSDAEEPYQITHSLNAIYHGGFFGVGLGNGTFKLGFLSEVHTDFVLAGIAEEVGFVGIFVITMLMLSVIYRILKISARSENKVYHLFSLGIGAIVTLAFLMNSYGITSITPIKGIAVPFLSYGGSSILALCIGIGMVLMISKKADLS</sequence>
<reference evidence="18" key="1">
    <citation type="journal article" date="2014" name="Genome Announc.">
        <title>Complete Genome Sequence of Campylobacter iguaniorum Strain 1485ET, Isolated from a Bearded Dragon (Pogona vitticeps).</title>
        <authorList>
            <person name="Gilbert M.J."/>
            <person name="Miller W.G."/>
            <person name="Yee E."/>
            <person name="Kik M."/>
            <person name="Wagenaar J.A."/>
            <person name="Duim B."/>
        </authorList>
    </citation>
    <scope>NUCLEOTIDE SEQUENCE [LARGE SCALE GENOMIC DNA]</scope>
    <source>
        <strain evidence="18">1485E</strain>
    </source>
</reference>
<organism evidence="17 18">
    <name type="scientific">Campylobacter iguaniorum</name>
    <dbReference type="NCBI Taxonomy" id="1244531"/>
    <lineage>
        <taxon>Bacteria</taxon>
        <taxon>Pseudomonadati</taxon>
        <taxon>Campylobacterota</taxon>
        <taxon>Epsilonproteobacteria</taxon>
        <taxon>Campylobacterales</taxon>
        <taxon>Campylobacteraceae</taxon>
        <taxon>Campylobacter</taxon>
    </lineage>
</organism>
<keyword evidence="3" id="KW-0808">Transferase</keyword>
<dbReference type="InterPro" id="IPR001182">
    <property type="entry name" value="FtsW/RodA"/>
</dbReference>
<evidence type="ECO:0000256" key="15">
    <source>
        <dbReference type="ARBA" id="ARBA00049902"/>
    </source>
</evidence>
<evidence type="ECO:0000256" key="13">
    <source>
        <dbReference type="ARBA" id="ARBA00041418"/>
    </source>
</evidence>
<protein>
    <recommendedName>
        <fullName evidence="12">Probable peptidoglycan glycosyltransferase FtsW</fullName>
        <ecNumber evidence="14">2.4.99.28</ecNumber>
    </recommendedName>
    <alternativeName>
        <fullName evidence="13">Cell division protein FtsW</fullName>
    </alternativeName>
    <alternativeName>
        <fullName evidence="10">Cell wall polymerase</fullName>
    </alternativeName>
    <alternativeName>
        <fullName evidence="9">Peptidoglycan polymerase</fullName>
    </alternativeName>
</protein>
<evidence type="ECO:0000313" key="18">
    <source>
        <dbReference type="Proteomes" id="UP000028486"/>
    </source>
</evidence>
<evidence type="ECO:0000256" key="11">
    <source>
        <dbReference type="ARBA" id="ARBA00038053"/>
    </source>
</evidence>
<feature type="transmembrane region" description="Helical" evidence="16">
    <location>
        <begin position="332"/>
        <end position="354"/>
    </location>
</feature>
<evidence type="ECO:0000256" key="8">
    <source>
        <dbReference type="ARBA" id="ARBA00023136"/>
    </source>
</evidence>
<feature type="transmembrane region" description="Helical" evidence="16">
    <location>
        <begin position="71"/>
        <end position="95"/>
    </location>
</feature>
<feature type="transmembrane region" description="Helical" evidence="16">
    <location>
        <begin position="7"/>
        <end position="28"/>
    </location>
</feature>
<keyword evidence="18" id="KW-1185">Reference proteome</keyword>
<dbReference type="GO" id="GO:0015648">
    <property type="term" value="F:lipid-linked peptidoglycan transporter activity"/>
    <property type="evidence" value="ECO:0007669"/>
    <property type="project" value="TreeGrafter"/>
</dbReference>